<reference evidence="5" key="1">
    <citation type="submission" date="2021-02" db="EMBL/GenBank/DDBJ databases">
        <authorList>
            <person name="Nowell W R."/>
        </authorList>
    </citation>
    <scope>NUCLEOTIDE SEQUENCE</scope>
</reference>
<name>A0A821YLC7_9BILA</name>
<dbReference type="InterPro" id="IPR051345">
    <property type="entry name" value="Importin_beta-like_NTR"/>
</dbReference>
<evidence type="ECO:0000256" key="3">
    <source>
        <dbReference type="ARBA" id="ARBA00022448"/>
    </source>
</evidence>
<dbReference type="SUPFAM" id="SSF48371">
    <property type="entry name" value="ARM repeat"/>
    <property type="match status" value="1"/>
</dbReference>
<dbReference type="EMBL" id="CAJOBR010025700">
    <property type="protein sequence ID" value="CAF4967757.1"/>
    <property type="molecule type" value="Genomic_DNA"/>
</dbReference>
<accession>A0A821YLC7</accession>
<evidence type="ECO:0000256" key="2">
    <source>
        <dbReference type="ARBA" id="ARBA00007991"/>
    </source>
</evidence>
<dbReference type="PANTHER" id="PTHR12363:SF33">
    <property type="entry name" value="IMPORTIN-13"/>
    <property type="match status" value="1"/>
</dbReference>
<dbReference type="Proteomes" id="UP000663848">
    <property type="component" value="Unassembled WGS sequence"/>
</dbReference>
<evidence type="ECO:0000313" key="5">
    <source>
        <dbReference type="EMBL" id="CAF4967757.1"/>
    </source>
</evidence>
<dbReference type="GO" id="GO:0005737">
    <property type="term" value="C:cytoplasm"/>
    <property type="evidence" value="ECO:0007669"/>
    <property type="project" value="TreeGrafter"/>
</dbReference>
<dbReference type="GO" id="GO:0006606">
    <property type="term" value="P:protein import into nucleus"/>
    <property type="evidence" value="ECO:0007669"/>
    <property type="project" value="TreeGrafter"/>
</dbReference>
<dbReference type="InterPro" id="IPR016024">
    <property type="entry name" value="ARM-type_fold"/>
</dbReference>
<feature type="non-terminal residue" evidence="5">
    <location>
        <position position="1"/>
    </location>
</feature>
<dbReference type="InterPro" id="IPR011989">
    <property type="entry name" value="ARM-like"/>
</dbReference>
<evidence type="ECO:0000256" key="4">
    <source>
        <dbReference type="ARBA" id="ARBA00023242"/>
    </source>
</evidence>
<dbReference type="Gene3D" id="1.25.10.10">
    <property type="entry name" value="Leucine-rich Repeat Variant"/>
    <property type="match status" value="1"/>
</dbReference>
<dbReference type="InterPro" id="IPR058537">
    <property type="entry name" value="TPR_TNPO3_IPO13_4th"/>
</dbReference>
<sequence>LCCVLRDLTPILHLVLKQYADDSEVTEKLCEILSRTVTTLRESINPILNTLLELLQNIGPNILHAQFLNFVRNTLLLFSQDTDKQMFNLFLAVLQRFGCLFNGDIQWLKNHVDIVEDFANFLIQIIKKLPAVVHHCPNEAFVLLFQFVKTGLQLHEQTTLRSITMFTVI</sequence>
<comment type="similarity">
    <text evidence="2">Belongs to the importin beta family.</text>
</comment>
<proteinExistence type="inferred from homology"/>
<comment type="caution">
    <text evidence="5">The sequence shown here is derived from an EMBL/GenBank/DDBJ whole genome shotgun (WGS) entry which is preliminary data.</text>
</comment>
<dbReference type="Pfam" id="PF24139">
    <property type="entry name" value="TPR_TNPO3_IPO13_4th"/>
    <property type="match status" value="1"/>
</dbReference>
<dbReference type="GO" id="GO:0005634">
    <property type="term" value="C:nucleus"/>
    <property type="evidence" value="ECO:0007669"/>
    <property type="project" value="UniProtKB-SubCell"/>
</dbReference>
<comment type="subcellular location">
    <subcellularLocation>
        <location evidence="1">Nucleus</location>
    </subcellularLocation>
</comment>
<dbReference type="PANTHER" id="PTHR12363">
    <property type="entry name" value="TRANSPORTIN 3 AND IMPORTIN 13"/>
    <property type="match status" value="1"/>
</dbReference>
<protein>
    <submittedName>
        <fullName evidence="5">Uncharacterized protein</fullName>
    </submittedName>
</protein>
<organism evidence="5 6">
    <name type="scientific">Rotaria socialis</name>
    <dbReference type="NCBI Taxonomy" id="392032"/>
    <lineage>
        <taxon>Eukaryota</taxon>
        <taxon>Metazoa</taxon>
        <taxon>Spiralia</taxon>
        <taxon>Gnathifera</taxon>
        <taxon>Rotifera</taxon>
        <taxon>Eurotatoria</taxon>
        <taxon>Bdelloidea</taxon>
        <taxon>Philodinida</taxon>
        <taxon>Philodinidae</taxon>
        <taxon>Rotaria</taxon>
    </lineage>
</organism>
<keyword evidence="4" id="KW-0539">Nucleus</keyword>
<dbReference type="AlphaFoldDB" id="A0A821YLC7"/>
<evidence type="ECO:0000256" key="1">
    <source>
        <dbReference type="ARBA" id="ARBA00004123"/>
    </source>
</evidence>
<keyword evidence="3" id="KW-0813">Transport</keyword>
<evidence type="ECO:0000313" key="6">
    <source>
        <dbReference type="Proteomes" id="UP000663848"/>
    </source>
</evidence>
<gene>
    <name evidence="5" type="ORF">QYT958_LOCUS34903</name>
</gene>